<accession>A0A2A5T1X1</accession>
<dbReference type="RefSeq" id="WP_146678946.1">
    <property type="nucleotide sequence ID" value="NZ_CAWNJE010000003.1"/>
</dbReference>
<comment type="caution">
    <text evidence="2">The sequence shown here is derived from an EMBL/GenBank/DDBJ whole genome shotgun (WGS) entry which is preliminary data.</text>
</comment>
<gene>
    <name evidence="2" type="ORF">BTN49_2312</name>
</gene>
<organism evidence="2 3">
    <name type="scientific">Candidatus Enterovibrio escicola</name>
    <dbReference type="NCBI Taxonomy" id="1927127"/>
    <lineage>
        <taxon>Bacteria</taxon>
        <taxon>Pseudomonadati</taxon>
        <taxon>Pseudomonadota</taxon>
        <taxon>Gammaproteobacteria</taxon>
        <taxon>Vibrionales</taxon>
        <taxon>Vibrionaceae</taxon>
        <taxon>Enterovibrio</taxon>
    </lineage>
</organism>
<dbReference type="AlphaFoldDB" id="A0A2A5T1X1"/>
<evidence type="ECO:0000313" key="2">
    <source>
        <dbReference type="EMBL" id="PCS22118.1"/>
    </source>
</evidence>
<evidence type="ECO:0000259" key="1">
    <source>
        <dbReference type="Pfam" id="PF01385"/>
    </source>
</evidence>
<geneLocation type="plasmid" evidence="3">
    <name>pmj3</name>
</geneLocation>
<dbReference type="InterPro" id="IPR001959">
    <property type="entry name" value="Transposase"/>
</dbReference>
<dbReference type="OrthoDB" id="5915636at2"/>
<keyword evidence="2" id="KW-0614">Plasmid</keyword>
<evidence type="ECO:0000313" key="3">
    <source>
        <dbReference type="Proteomes" id="UP000219020"/>
    </source>
</evidence>
<dbReference type="EMBL" id="NBYY01000026">
    <property type="protein sequence ID" value="PCS22118.1"/>
    <property type="molecule type" value="Genomic_DNA"/>
</dbReference>
<reference evidence="3" key="1">
    <citation type="submission" date="2017-04" db="EMBL/GenBank/DDBJ databases">
        <title>Genome evolution of the luminous symbionts of deep sea anglerfish.</title>
        <authorList>
            <person name="Hendry T.A."/>
        </authorList>
    </citation>
    <scope>NUCLEOTIDE SEQUENCE [LARGE SCALE GENOMIC DNA]</scope>
    <source>
        <plasmid evidence="3">pmj3</plasmid>
    </source>
</reference>
<protein>
    <submittedName>
        <fullName evidence="2">Putative transposase (IS605)</fullName>
    </submittedName>
</protein>
<name>A0A2A5T1X1_9GAMM</name>
<dbReference type="Pfam" id="PF01385">
    <property type="entry name" value="OrfB_IS605"/>
    <property type="match status" value="1"/>
</dbReference>
<feature type="domain" description="Probable transposase IS891/IS1136/IS1341" evidence="1">
    <location>
        <begin position="18"/>
        <end position="81"/>
    </location>
</feature>
<dbReference type="Proteomes" id="UP000219020">
    <property type="component" value="Plasmid pMJ3"/>
</dbReference>
<sequence length="86" mass="10011">MIVKSKDKDGRDFVSMLYEFEPKSMPVTAKMVGIDLGLKSLFITDIGEKVDNPRQTKRYENKLAYLQRQLAKKKKAVKTAKRYVRK</sequence>
<proteinExistence type="predicted"/>
<keyword evidence="3" id="KW-1185">Reference proteome</keyword>